<dbReference type="Gene3D" id="3.90.550.10">
    <property type="entry name" value="Spore Coat Polysaccharide Biosynthesis Protein SpsA, Chain A"/>
    <property type="match status" value="1"/>
</dbReference>
<dbReference type="GO" id="GO:0016757">
    <property type="term" value="F:glycosyltransferase activity"/>
    <property type="evidence" value="ECO:0007669"/>
    <property type="project" value="UniProtKB-KW"/>
</dbReference>
<gene>
    <name evidence="4" type="ORF">LRN_0120</name>
</gene>
<organism evidence="4 5">
    <name type="scientific">Ligilactobacillus ruminis DPC 6832</name>
    <dbReference type="NCBI Taxonomy" id="1402208"/>
    <lineage>
        <taxon>Bacteria</taxon>
        <taxon>Bacillati</taxon>
        <taxon>Bacillota</taxon>
        <taxon>Bacilli</taxon>
        <taxon>Lactobacillales</taxon>
        <taxon>Lactobacillaceae</taxon>
        <taxon>Ligilactobacillus</taxon>
    </lineage>
</organism>
<evidence type="ECO:0000256" key="2">
    <source>
        <dbReference type="ARBA" id="ARBA00022679"/>
    </source>
</evidence>
<name>A0A837DWQ0_9LACO</name>
<dbReference type="Pfam" id="PF00535">
    <property type="entry name" value="Glycos_transf_2"/>
    <property type="match status" value="1"/>
</dbReference>
<evidence type="ECO:0000313" key="4">
    <source>
        <dbReference type="EMBL" id="KIC05234.1"/>
    </source>
</evidence>
<dbReference type="SUPFAM" id="SSF53448">
    <property type="entry name" value="Nucleotide-diphospho-sugar transferases"/>
    <property type="match status" value="1"/>
</dbReference>
<dbReference type="EMBL" id="AWYA01000057">
    <property type="protein sequence ID" value="KIC05234.1"/>
    <property type="molecule type" value="Genomic_DNA"/>
</dbReference>
<protein>
    <submittedName>
        <fullName evidence="4">Beta(1,4)galactosyltransferase EpsJ</fullName>
    </submittedName>
</protein>
<dbReference type="Proteomes" id="UP000031011">
    <property type="component" value="Unassembled WGS sequence"/>
</dbReference>
<proteinExistence type="predicted"/>
<keyword evidence="2 4" id="KW-0808">Transferase</keyword>
<evidence type="ECO:0000256" key="1">
    <source>
        <dbReference type="ARBA" id="ARBA00022676"/>
    </source>
</evidence>
<accession>A0A837DWQ0</accession>
<dbReference type="PANTHER" id="PTHR22916">
    <property type="entry name" value="GLYCOSYLTRANSFERASE"/>
    <property type="match status" value="1"/>
</dbReference>
<dbReference type="PANTHER" id="PTHR22916:SF51">
    <property type="entry name" value="GLYCOSYLTRANSFERASE EPSH-RELATED"/>
    <property type="match status" value="1"/>
</dbReference>
<dbReference type="AlphaFoldDB" id="A0A837DWQ0"/>
<dbReference type="InterPro" id="IPR029044">
    <property type="entry name" value="Nucleotide-diphossugar_trans"/>
</dbReference>
<evidence type="ECO:0000259" key="3">
    <source>
        <dbReference type="Pfam" id="PF00535"/>
    </source>
</evidence>
<sequence>MNDLISVIVPVYNVDMFLNRCLNSIINQTYKNLEIIVVDDGSTDNSGKICDDFSKIDSRIFVMHKENGGLSSARNAGLDVIHGKYVTFVDSDDYISSDCIEYLYDLILKTDSSIAIGNYGFTKENQHKFEKVDEVVQQISGIEAINRQFGKNTVQYVSAWAKLYSSSLFDEIRFPNGMVHEDEGTTYKVLYFSSRIVVSNKVIYAYYYNGGSITKRPKKNNYDDLCFILKEQMDFYKNMEENVLCARVRNRYCIQAAAHYSLDGYYGSPQKIRNDAKNMYKGVWKIKDIPFSERFKGLLCSYLCGFSAKLMSLSNRS</sequence>
<feature type="domain" description="Glycosyltransferase 2-like" evidence="3">
    <location>
        <begin position="6"/>
        <end position="172"/>
    </location>
</feature>
<keyword evidence="1 4" id="KW-0328">Glycosyltransferase</keyword>
<reference evidence="4 5" key="1">
    <citation type="journal article" date="2015" name="BMC Microbiol.">
        <title>Lactobacillus ruminis strains cluster according to their mammalian gut source.</title>
        <authorList>
            <person name="O' Donnell M.M."/>
            <person name="Harris H.M."/>
            <person name="Lynch D.B."/>
            <person name="Ross R.P."/>
            <person name="O'Toole P.W."/>
        </authorList>
    </citation>
    <scope>NUCLEOTIDE SEQUENCE [LARGE SCALE GENOMIC DNA]</scope>
    <source>
        <strain evidence="4 5">DPC 6832</strain>
    </source>
</reference>
<dbReference type="InterPro" id="IPR001173">
    <property type="entry name" value="Glyco_trans_2-like"/>
</dbReference>
<dbReference type="CDD" id="cd00761">
    <property type="entry name" value="Glyco_tranf_GTA_type"/>
    <property type="match status" value="1"/>
</dbReference>
<comment type="caution">
    <text evidence="4">The sequence shown here is derived from an EMBL/GenBank/DDBJ whole genome shotgun (WGS) entry which is preliminary data.</text>
</comment>
<evidence type="ECO:0000313" key="5">
    <source>
        <dbReference type="Proteomes" id="UP000031011"/>
    </source>
</evidence>